<evidence type="ECO:0000256" key="14">
    <source>
        <dbReference type="ARBA" id="ARBA00022989"/>
    </source>
</evidence>
<dbReference type="RefSeq" id="WP_126040007.1">
    <property type="nucleotide sequence ID" value="NZ_CP034438.1"/>
</dbReference>
<dbReference type="EC" id="2.7.13.3" evidence="5"/>
<keyword evidence="15" id="KW-0408">Iron</keyword>
<dbReference type="CDD" id="cd16917">
    <property type="entry name" value="HATPase_UhpB-NarQ-NarX-like"/>
    <property type="match status" value="1"/>
</dbReference>
<dbReference type="InterPro" id="IPR011712">
    <property type="entry name" value="Sig_transdc_His_kin_sub3_dim/P"/>
</dbReference>
<comment type="cofactor">
    <cofactor evidence="2">
        <name>[4Fe-4S] cluster</name>
        <dbReference type="ChEBI" id="CHEBI:49883"/>
    </cofactor>
</comment>
<keyword evidence="25" id="KW-1185">Reference proteome</keyword>
<keyword evidence="14 22" id="KW-1133">Transmembrane helix</keyword>
<feature type="transmembrane region" description="Helical" evidence="22">
    <location>
        <begin position="144"/>
        <end position="165"/>
    </location>
</feature>
<evidence type="ECO:0000256" key="5">
    <source>
        <dbReference type="ARBA" id="ARBA00012438"/>
    </source>
</evidence>
<keyword evidence="16" id="KW-0902">Two-component regulatory system</keyword>
<evidence type="ECO:0000256" key="18">
    <source>
        <dbReference type="ARBA" id="ARBA00023136"/>
    </source>
</evidence>
<evidence type="ECO:0000256" key="11">
    <source>
        <dbReference type="ARBA" id="ARBA00022692"/>
    </source>
</evidence>
<dbReference type="InterPro" id="IPR050482">
    <property type="entry name" value="Sensor_HK_TwoCompSys"/>
</dbReference>
<name>A0A3Q8WTD9_9ACTO</name>
<evidence type="ECO:0000256" key="13">
    <source>
        <dbReference type="ARBA" id="ARBA00022777"/>
    </source>
</evidence>
<keyword evidence="7" id="KW-1003">Cell membrane</keyword>
<keyword evidence="8" id="KW-0004">4Fe-4S</keyword>
<comment type="catalytic activity">
    <reaction evidence="1">
        <text>ATP + protein L-histidine = ADP + protein N-phospho-L-histidine.</text>
        <dbReference type="EC" id="2.7.13.3"/>
    </reaction>
</comment>
<evidence type="ECO:0000256" key="15">
    <source>
        <dbReference type="ARBA" id="ARBA00023004"/>
    </source>
</evidence>
<protein>
    <recommendedName>
        <fullName evidence="6">Oxygen sensor histidine kinase NreB</fullName>
        <ecNumber evidence="5">2.7.13.3</ecNumber>
    </recommendedName>
    <alternativeName>
        <fullName evidence="20">Nitrogen regulation protein B</fullName>
    </alternativeName>
</protein>
<dbReference type="GO" id="GO:0046872">
    <property type="term" value="F:metal ion binding"/>
    <property type="evidence" value="ECO:0007669"/>
    <property type="project" value="UniProtKB-KW"/>
</dbReference>
<dbReference type="InterPro" id="IPR005467">
    <property type="entry name" value="His_kinase_dom"/>
</dbReference>
<feature type="domain" description="Histidine kinase" evidence="23">
    <location>
        <begin position="210"/>
        <end position="405"/>
    </location>
</feature>
<dbReference type="GO" id="GO:0000155">
    <property type="term" value="F:phosphorelay sensor kinase activity"/>
    <property type="evidence" value="ECO:0007669"/>
    <property type="project" value="InterPro"/>
</dbReference>
<dbReference type="GO" id="GO:0005886">
    <property type="term" value="C:plasma membrane"/>
    <property type="evidence" value="ECO:0007669"/>
    <property type="project" value="UniProtKB-SubCell"/>
</dbReference>
<dbReference type="GO" id="GO:0051539">
    <property type="term" value="F:4 iron, 4 sulfur cluster binding"/>
    <property type="evidence" value="ECO:0007669"/>
    <property type="project" value="UniProtKB-KW"/>
</dbReference>
<feature type="transmembrane region" description="Helical" evidence="22">
    <location>
        <begin position="50"/>
        <end position="72"/>
    </location>
</feature>
<comment type="function">
    <text evidence="19">Member of the two-component regulatory system NreB/NreC involved in the control of dissimilatory nitrate/nitrite reduction in response to oxygen. NreB functions as a direct oxygen sensor histidine kinase which is autophosphorylated, in the absence of oxygen, probably at the conserved histidine residue, and transfers its phosphate group probably to a conserved aspartate residue of NreC. NreB/NreC activates the expression of the nitrate (narGHJI) and nitrite (nir) reductase operons, as well as the putative nitrate transporter gene narT.</text>
</comment>
<sequence>MSLIDMPLTHTDTSAVARRTVGAMAWGQHLMAIALTLIGSIRAVGDGASLPAVTVAASAILVWHTAGTLLPAMTTRRRAIWWIIALTAIWIGSVAVSAEFVWLAFLLWLLAGHLLPLGWGVLYSGLVFAIVVIAPILHQGATSYANVLGPLIGGIFAFGISQGYLQLLRDATERDRLVSSLTRAQTEMAELQDELALAQRHSGAIAERTRLARDIHDTVAQALSSIRLLAYAGRTGDADEGRTLAQVEALAGESLADVRRIVAALAPTELEDDALASALQRMLDRVHDEAGLQVDLHVDDSLPLLPTEVEVALLRTAQSALANVRLHADAERVVVSLIDAEDSVRLDIIDDGSGFDVDAWEQDPAASSYGLRFMRARLRELGGGLDIESAPGEGTAISVHLPLRVDPTSARATAKEKP</sequence>
<keyword evidence="12" id="KW-0479">Metal-binding</keyword>
<evidence type="ECO:0000256" key="19">
    <source>
        <dbReference type="ARBA" id="ARBA00024827"/>
    </source>
</evidence>
<evidence type="ECO:0000256" key="8">
    <source>
        <dbReference type="ARBA" id="ARBA00022485"/>
    </source>
</evidence>
<evidence type="ECO:0000313" key="24">
    <source>
        <dbReference type="EMBL" id="AZN29804.1"/>
    </source>
</evidence>
<feature type="transmembrane region" description="Helical" evidence="22">
    <location>
        <begin position="21"/>
        <end position="44"/>
    </location>
</feature>
<evidence type="ECO:0000313" key="25">
    <source>
        <dbReference type="Proteomes" id="UP000270021"/>
    </source>
</evidence>
<evidence type="ECO:0000256" key="17">
    <source>
        <dbReference type="ARBA" id="ARBA00023014"/>
    </source>
</evidence>
<keyword evidence="17" id="KW-0411">Iron-sulfur</keyword>
<dbReference type="OrthoDB" id="144293at2"/>
<dbReference type="PANTHER" id="PTHR24421">
    <property type="entry name" value="NITRATE/NITRITE SENSOR PROTEIN NARX-RELATED"/>
    <property type="match status" value="1"/>
</dbReference>
<dbReference type="InterPro" id="IPR017205">
    <property type="entry name" value="Sig_transdc_His_kinase_ChrS"/>
</dbReference>
<dbReference type="AlphaFoldDB" id="A0A3Q8WTD9"/>
<gene>
    <name evidence="24" type="ORF">EJO69_05400</name>
</gene>
<dbReference type="PROSITE" id="PS50109">
    <property type="entry name" value="HIS_KIN"/>
    <property type="match status" value="1"/>
</dbReference>
<organism evidence="24 25">
    <name type="scientific">Flaviflexus salsibiostraticola</name>
    <dbReference type="NCBI Taxonomy" id="1282737"/>
    <lineage>
        <taxon>Bacteria</taxon>
        <taxon>Bacillati</taxon>
        <taxon>Actinomycetota</taxon>
        <taxon>Actinomycetes</taxon>
        <taxon>Actinomycetales</taxon>
        <taxon>Actinomycetaceae</taxon>
        <taxon>Flaviflexus</taxon>
    </lineage>
</organism>
<dbReference type="SUPFAM" id="SSF55874">
    <property type="entry name" value="ATPase domain of HSP90 chaperone/DNA topoisomerase II/histidine kinase"/>
    <property type="match status" value="1"/>
</dbReference>
<comment type="subcellular location">
    <subcellularLocation>
        <location evidence="4">Cell membrane</location>
        <topology evidence="4">Multi-pass membrane protein</topology>
    </subcellularLocation>
    <subcellularLocation>
        <location evidence="3">Cytoplasm</location>
    </subcellularLocation>
</comment>
<keyword evidence="10" id="KW-0808">Transferase</keyword>
<dbReference type="Proteomes" id="UP000270021">
    <property type="component" value="Chromosome"/>
</dbReference>
<evidence type="ECO:0000256" key="6">
    <source>
        <dbReference type="ARBA" id="ARBA00017322"/>
    </source>
</evidence>
<accession>A0A3Q8WTD9</accession>
<dbReference type="EMBL" id="CP034438">
    <property type="protein sequence ID" value="AZN29804.1"/>
    <property type="molecule type" value="Genomic_DNA"/>
</dbReference>
<dbReference type="Gene3D" id="1.20.5.1930">
    <property type="match status" value="1"/>
</dbReference>
<dbReference type="SMART" id="SM00387">
    <property type="entry name" value="HATPase_c"/>
    <property type="match status" value="1"/>
</dbReference>
<dbReference type="InterPro" id="IPR036890">
    <property type="entry name" value="HATPase_C_sf"/>
</dbReference>
<evidence type="ECO:0000256" key="22">
    <source>
        <dbReference type="SAM" id="Phobius"/>
    </source>
</evidence>
<feature type="transmembrane region" description="Helical" evidence="22">
    <location>
        <begin position="79"/>
        <end position="111"/>
    </location>
</feature>
<keyword evidence="18 22" id="KW-0472">Membrane</keyword>
<evidence type="ECO:0000256" key="9">
    <source>
        <dbReference type="ARBA" id="ARBA00022490"/>
    </source>
</evidence>
<evidence type="ECO:0000256" key="7">
    <source>
        <dbReference type="ARBA" id="ARBA00022475"/>
    </source>
</evidence>
<dbReference type="PANTHER" id="PTHR24421:SF37">
    <property type="entry name" value="SENSOR HISTIDINE KINASE NARS"/>
    <property type="match status" value="1"/>
</dbReference>
<dbReference type="Pfam" id="PF07730">
    <property type="entry name" value="HisKA_3"/>
    <property type="match status" value="1"/>
</dbReference>
<proteinExistence type="predicted"/>
<dbReference type="GO" id="GO:0005737">
    <property type="term" value="C:cytoplasm"/>
    <property type="evidence" value="ECO:0007669"/>
    <property type="project" value="UniProtKB-SubCell"/>
</dbReference>
<evidence type="ECO:0000256" key="3">
    <source>
        <dbReference type="ARBA" id="ARBA00004496"/>
    </source>
</evidence>
<keyword evidence="11 22" id="KW-0812">Transmembrane</keyword>
<dbReference type="InterPro" id="IPR003594">
    <property type="entry name" value="HATPase_dom"/>
</dbReference>
<dbReference type="KEGG" id="fsl:EJO69_05400"/>
<keyword evidence="13 24" id="KW-0418">Kinase</keyword>
<dbReference type="Gene3D" id="3.30.565.10">
    <property type="entry name" value="Histidine kinase-like ATPase, C-terminal domain"/>
    <property type="match status" value="1"/>
</dbReference>
<evidence type="ECO:0000256" key="21">
    <source>
        <dbReference type="SAM" id="Coils"/>
    </source>
</evidence>
<dbReference type="Pfam" id="PF02518">
    <property type="entry name" value="HATPase_c"/>
    <property type="match status" value="1"/>
</dbReference>
<evidence type="ECO:0000256" key="16">
    <source>
        <dbReference type="ARBA" id="ARBA00023012"/>
    </source>
</evidence>
<evidence type="ECO:0000256" key="4">
    <source>
        <dbReference type="ARBA" id="ARBA00004651"/>
    </source>
</evidence>
<feature type="transmembrane region" description="Helical" evidence="22">
    <location>
        <begin position="117"/>
        <end position="137"/>
    </location>
</feature>
<evidence type="ECO:0000256" key="20">
    <source>
        <dbReference type="ARBA" id="ARBA00030800"/>
    </source>
</evidence>
<feature type="coiled-coil region" evidence="21">
    <location>
        <begin position="174"/>
        <end position="201"/>
    </location>
</feature>
<keyword evidence="9" id="KW-0963">Cytoplasm</keyword>
<keyword evidence="21" id="KW-0175">Coiled coil</keyword>
<evidence type="ECO:0000256" key="1">
    <source>
        <dbReference type="ARBA" id="ARBA00000085"/>
    </source>
</evidence>
<evidence type="ECO:0000256" key="12">
    <source>
        <dbReference type="ARBA" id="ARBA00022723"/>
    </source>
</evidence>
<dbReference type="PIRSF" id="PIRSF037434">
    <property type="entry name" value="STHK_ChrS"/>
    <property type="match status" value="1"/>
</dbReference>
<reference evidence="24 25" key="1">
    <citation type="submission" date="2018-12" db="EMBL/GenBank/DDBJ databases">
        <title>Complete genome sequence of Flaviflexus salsibiostraticola KCTC 33148.</title>
        <authorList>
            <person name="Bae J.-W."/>
        </authorList>
    </citation>
    <scope>NUCLEOTIDE SEQUENCE [LARGE SCALE GENOMIC DNA]</scope>
    <source>
        <strain evidence="24 25">KCTC 33148</strain>
    </source>
</reference>
<dbReference type="PRINTS" id="PR00344">
    <property type="entry name" value="BCTRLSENSOR"/>
</dbReference>
<dbReference type="InterPro" id="IPR004358">
    <property type="entry name" value="Sig_transdc_His_kin-like_C"/>
</dbReference>
<dbReference type="GO" id="GO:0046983">
    <property type="term" value="F:protein dimerization activity"/>
    <property type="evidence" value="ECO:0007669"/>
    <property type="project" value="InterPro"/>
</dbReference>
<evidence type="ECO:0000256" key="10">
    <source>
        <dbReference type="ARBA" id="ARBA00022679"/>
    </source>
</evidence>
<evidence type="ECO:0000259" key="23">
    <source>
        <dbReference type="PROSITE" id="PS50109"/>
    </source>
</evidence>
<evidence type="ECO:0000256" key="2">
    <source>
        <dbReference type="ARBA" id="ARBA00001966"/>
    </source>
</evidence>